<evidence type="ECO:0000313" key="3">
    <source>
        <dbReference type="EMBL" id="KWX14840.1"/>
    </source>
</evidence>
<dbReference type="InterPro" id="IPR052987">
    <property type="entry name" value="Chloroplast_AMP-bd_Enzymes"/>
</dbReference>
<feature type="domain" description="AMP-dependent synthetase/ligase" evidence="2">
    <location>
        <begin position="611"/>
        <end position="961"/>
    </location>
</feature>
<dbReference type="Pfam" id="PF00501">
    <property type="entry name" value="AMP-binding"/>
    <property type="match status" value="2"/>
</dbReference>
<evidence type="ECO:0000256" key="1">
    <source>
        <dbReference type="SAM" id="MobiDB-lite"/>
    </source>
</evidence>
<accession>A0A132NXQ3</accession>
<feature type="compositionally biased region" description="Polar residues" evidence="1">
    <location>
        <begin position="281"/>
        <end position="297"/>
    </location>
</feature>
<feature type="compositionally biased region" description="Polar residues" evidence="1">
    <location>
        <begin position="251"/>
        <end position="272"/>
    </location>
</feature>
<keyword evidence="3" id="KW-0436">Ligase</keyword>
<dbReference type="Proteomes" id="UP000070089">
    <property type="component" value="Unassembled WGS sequence"/>
</dbReference>
<evidence type="ECO:0000313" key="4">
    <source>
        <dbReference type="Proteomes" id="UP000070089"/>
    </source>
</evidence>
<dbReference type="PANTHER" id="PTHR43813">
    <property type="entry name" value="ACYL-ACTIVATING ENZYME 16, CHLOROPLASTIC-RELATED"/>
    <property type="match status" value="1"/>
</dbReference>
<name>A0A132NXQ3_GIAIN</name>
<comment type="caution">
    <text evidence="3">The sequence shown here is derived from an EMBL/GenBank/DDBJ whole genome shotgun (WGS) entry which is preliminary data.</text>
</comment>
<feature type="region of interest" description="Disordered" evidence="1">
    <location>
        <begin position="251"/>
        <end position="297"/>
    </location>
</feature>
<dbReference type="Gene3D" id="3.40.50.12780">
    <property type="entry name" value="N-terminal domain of ligase-like"/>
    <property type="match status" value="2"/>
</dbReference>
<sequence length="1544" mass="170862">MTYASKSKIGQLFMLTVSRTAKGNKKYLASQSANLLSASHAHISASYLPDMQQSLIEMFRKACSRFSDLPFMFFRNGLATSLPEKPRENVCQPTAQPANAPYIPFNNLSYAKAERMVNHVTAALRYLGIRAGDMVGLMATNSPLWLISDLAIMARGAVTVPIPTTSSHEKLAHIILHSGMKLIITQRQYISRILGVSHCCDNLHLVVSLDTLPDSPNLINSASMVFGTLEQELLTTSFIDQMIYDEFFTSTDGSPSVHSLTSSLRGIRTESSPPAGYEPSDVTSRSENSPASPGTNTLSIDGISYLNEIRNNKVSTQAHLEDRLGSYYMRDGRVFTCFATGKPSACLAPFPAILNQTSTKHDRRTLEHTVDKTLIDISSYLRTHISDANSIENCLLTTKSALLQHSEVSCLKQPESDNLDMDPCLLTDPQTDEFDHLLGEDMPLNIISLDVLMQKTKHITYTAQDDVRVTTTDICGMLYKSNKKSASPSSSIVGFGITYGSFISAVTSLTLGHLPGHMRSPSDPYVNPFMDFSETPDINQASNFQSSSPHDRAKKCHANASLQELASKQGPGAPPKHLSNIFVGRGSGARSFTAGVILPGSPAIKPSSFVHYQPSFLSHLPLSMPFERVLEHAAYIRGYQIYYPSGIDRQFMIDLRDSQCTLFVGTCQLYQRIYKAGLSYLAELGNKEIDRVEKEIERRADKMDGICQESMFLDQVGVDQLTSGPFGPLTVNLNIDLTVTDYLKPGADIDDPHALAIQKVFAHSQKALILASRVVPERISNDDYNRILDTFSSFRSHRLIPYCKSTERVIARHHRLANALLSPIMKANGRLSQSFMVSLKTLFYQARLGAMKFPAALRFINAKAFGGNTTHFISIGGPLQHNVSEFFRVGSGGVFSTIYGVSEFLGLGCYTYYHDLPSYEGLLGRSMPGVLSVIMDCKGKCEFSLEKDGVGELCLKGKMAVAGNYSGSPLFRKLTRIFKFCSASFKMSNVGAIKILKKKFEHMGLARVSNVTEKQHNLAITLLRTINTVDSPIELIADGRLRLLKTASTKSEVPLGQPLRNSSDGQVYPEPNQESAAFDTQAISKDVIKRPALFEQEPCDSIGENTAHSMAQLGIESIASNKRCTDSPRISSMSVEDLRLNPPLMSHNPSSTRQSITISELKLNKLCHSSSRISSSFRDINPAQPNQSLEGLRSSTFAASSSRYTSCELHNQDIPLSLVLKDIVSSDTMTVVEVLDLDDSPLPLNSDPSATVDASPARPDSCTTSTFLDAYSKHFTSSPLFHGPSTHQQKNQLELFKADDVFDEDGYFHTGDLVKILPDGRLVYLRSLHKQLTLGKHVLDRDLADRVIESIPYIITCCLFAKPNASHTVCIINCKKCLLEARYREQKIKIKGADLQDTALNLYKAQDHEDADSEGDVAIVEQGLTPSIQSMSSTINKKLSSRDGLLCERYGRDEDDLMRVFLPVVSPTNFTKALARTVESFVMDDIAAALRTAGLSEVYIPKRIKIYIDREMDFNRVLYTHNGRKNYQQFEYVFKTDIKYLYSV</sequence>
<dbReference type="InterPro" id="IPR042099">
    <property type="entry name" value="ANL_N_sf"/>
</dbReference>
<dbReference type="InterPro" id="IPR000873">
    <property type="entry name" value="AMP-dep_synth/lig_dom"/>
</dbReference>
<gene>
    <name evidence="3" type="ORF">QR46_1134</name>
</gene>
<reference evidence="3 4" key="1">
    <citation type="journal article" date="2015" name="Mol. Biochem. Parasitol.">
        <title>Identification of polymorphic genes for use in assemblage B genotyping assays through comparative genomics of multiple assemblage B Giardia duodenalis isolates.</title>
        <authorList>
            <person name="Wielinga C."/>
            <person name="Thompson R.C."/>
            <person name="Monis P."/>
            <person name="Ryan U."/>
        </authorList>
    </citation>
    <scope>NUCLEOTIDE SEQUENCE [LARGE SCALE GENOMIC DNA]</scope>
    <source>
        <strain evidence="3 4">BAH15c1</strain>
    </source>
</reference>
<dbReference type="OrthoDB" id="10253115at2759"/>
<evidence type="ECO:0000259" key="2">
    <source>
        <dbReference type="Pfam" id="PF00501"/>
    </source>
</evidence>
<dbReference type="EMBL" id="JXTI01000021">
    <property type="protein sequence ID" value="KWX14840.1"/>
    <property type="molecule type" value="Genomic_DNA"/>
</dbReference>
<proteinExistence type="predicted"/>
<dbReference type="VEuPathDB" id="GiardiaDB:QR46_1134"/>
<protein>
    <submittedName>
        <fullName evidence="3">Long chain fatty acid CoA ligase 5</fullName>
    </submittedName>
</protein>
<dbReference type="SUPFAM" id="SSF56801">
    <property type="entry name" value="Acetyl-CoA synthetase-like"/>
    <property type="match status" value="3"/>
</dbReference>
<dbReference type="GO" id="GO:0016874">
    <property type="term" value="F:ligase activity"/>
    <property type="evidence" value="ECO:0007669"/>
    <property type="project" value="UniProtKB-KW"/>
</dbReference>
<dbReference type="PANTHER" id="PTHR43813:SF1">
    <property type="entry name" value="ACYL-ACTIVATING ENZYME 16, CHLOROPLASTIC-RELATED"/>
    <property type="match status" value="1"/>
</dbReference>
<organism evidence="3 4">
    <name type="scientific">Giardia duodenalis assemblage B</name>
    <dbReference type="NCBI Taxonomy" id="1394984"/>
    <lineage>
        <taxon>Eukaryota</taxon>
        <taxon>Metamonada</taxon>
        <taxon>Diplomonadida</taxon>
        <taxon>Hexamitidae</taxon>
        <taxon>Giardiinae</taxon>
        <taxon>Giardia</taxon>
    </lineage>
</organism>
<feature type="domain" description="AMP-dependent synthetase/ligase" evidence="2">
    <location>
        <begin position="105"/>
        <end position="213"/>
    </location>
</feature>